<accession>A0A9P0HI74</accession>
<dbReference type="GO" id="GO:0016926">
    <property type="term" value="P:protein desumoylation"/>
    <property type="evidence" value="ECO:0007669"/>
    <property type="project" value="TreeGrafter"/>
</dbReference>
<dbReference type="AlphaFoldDB" id="A0A9P0HI74"/>
<gene>
    <name evidence="8" type="ORF">NEZAVI_LOCUS11110</name>
</gene>
<dbReference type="Gene3D" id="3.40.395.10">
    <property type="entry name" value="Adenoviral Proteinase, Chain A"/>
    <property type="match status" value="1"/>
</dbReference>
<evidence type="ECO:0000313" key="8">
    <source>
        <dbReference type="EMBL" id="CAH1402244.1"/>
    </source>
</evidence>
<feature type="domain" description="Ubiquitin-like protease family profile" evidence="7">
    <location>
        <begin position="556"/>
        <end position="857"/>
    </location>
</feature>
<keyword evidence="5" id="KW-0378">Hydrolase</keyword>
<evidence type="ECO:0000313" key="9">
    <source>
        <dbReference type="Proteomes" id="UP001152798"/>
    </source>
</evidence>
<name>A0A9P0HI74_NEZVI</name>
<evidence type="ECO:0000259" key="7">
    <source>
        <dbReference type="PROSITE" id="PS50600"/>
    </source>
</evidence>
<evidence type="ECO:0000256" key="1">
    <source>
        <dbReference type="ARBA" id="ARBA00005234"/>
    </source>
</evidence>
<dbReference type="Proteomes" id="UP001152798">
    <property type="component" value="Chromosome 5"/>
</dbReference>
<keyword evidence="3" id="KW-0645">Protease</keyword>
<evidence type="ECO:0000256" key="2">
    <source>
        <dbReference type="ARBA" id="ARBA00022553"/>
    </source>
</evidence>
<feature type="compositionally biased region" description="Polar residues" evidence="6">
    <location>
        <begin position="1009"/>
        <end position="1020"/>
    </location>
</feature>
<dbReference type="PROSITE" id="PS50600">
    <property type="entry name" value="ULP_PROTEASE"/>
    <property type="match status" value="1"/>
</dbReference>
<reference evidence="8" key="1">
    <citation type="submission" date="2022-01" db="EMBL/GenBank/DDBJ databases">
        <authorList>
            <person name="King R."/>
        </authorList>
    </citation>
    <scope>NUCLEOTIDE SEQUENCE</scope>
</reference>
<dbReference type="PANTHER" id="PTHR46896:SF3">
    <property type="entry name" value="FI06413P-RELATED"/>
    <property type="match status" value="1"/>
</dbReference>
<evidence type="ECO:0000256" key="3">
    <source>
        <dbReference type="ARBA" id="ARBA00022670"/>
    </source>
</evidence>
<feature type="region of interest" description="Disordered" evidence="6">
    <location>
        <begin position="921"/>
        <end position="952"/>
    </location>
</feature>
<sequence>MEKFFRIILNGRPTLLTEQQLNIISQNCGYSCYDLSDVNFDYVPAEAISNSNGEDGLVLHNQQYCGYETVYIQGVDGVCEQAIVITNNVIPVKLHPGGPVVNTTNITQLHFNTPLSFTNKNIIHSSGGINAMNENVNKGGEPSVFSIVTEDGSETIVPRENGMEISENQQIQVIQVEPQSVITVPPDDTTTHNTHIMLYNVKGEKKTLSFPRSLSQLSSTFVSKSVSKMREVCLFCGYPTPDLGMCQRCRRTLPANPSKSDNDKEENNSPEKGDYRKRKCTKKTKKNEEMVCVTISSDEEDDTDKSNKSVSNGVTFQEPTTSVFDKEPIITANTEGNEFNFPDSLRGGGIEIESLLDNTDLERATLNCRTVRFGTYKVAPEDKIIVTEHGLKIKVPSLSKTNSTTVIKILMKDIVKVLIHFGNVSSTGPTMFYYITHEASKKIREALHMSSKNKNHYFDPTSKEELHKRITLLPDKITQEDRLFIKSIYESRCLMEEITWDEANDILVRAAPKDIQQDLKKEKHNMKSIASTSQSSTSTGIQIIMVYPPPPAKGGISINTEDYACLKEDQFLNDVIIDFYLKYLWLNVLSEEDRKRTHIFSSFFYKRLTMCPPRQSGNQENQKLSPAEKRHARVKGWTKSVDIFEKDFIIIPINERSHWFLGIICFPGLTGPVRMSDNQAVPNVIRKKTDASVLAGGLTPAKIYGTTITVVPKDKITIPKAPTISLLEPDEERDGESDRDEAEADDDDMEPNTTDEESGKDEDLMDEATPRVNSKTKAPSEPIKQPSILIFDSLACTSRSRVCATLREYLLIEWKVRHRGKLRDFSKDVFKGAVPKVPQQTNYIDCGVYVLQYVEAFFKSPITDYRMPIRSIKEWFTTEEVNRKRYDIMQLLLSLMKEQNVDIPRLNLPFLNLTPFSHYDGDEEEMEEGDFDEEGVEGEEEPICEEEEEEEDVEEHYKLEEIFNKTKQRFDPHGRLDQQQIRLEVKQRMDQSPRSEPQTPARFEATPSRMESGSTIQQLRAETMRSEPIRSRVTEQVTICEASSKRKLPLSLKDIRSPRLLSGQTSIEKVKKMRVE</sequence>
<protein>
    <recommendedName>
        <fullName evidence="7">Ubiquitin-like protease family profile domain-containing protein</fullName>
    </recommendedName>
</protein>
<dbReference type="GO" id="GO:0006508">
    <property type="term" value="P:proteolysis"/>
    <property type="evidence" value="ECO:0007669"/>
    <property type="project" value="UniProtKB-KW"/>
</dbReference>
<proteinExistence type="inferred from homology"/>
<feature type="region of interest" description="Disordered" evidence="6">
    <location>
        <begin position="986"/>
        <end position="1029"/>
    </location>
</feature>
<evidence type="ECO:0000256" key="4">
    <source>
        <dbReference type="ARBA" id="ARBA00022786"/>
    </source>
</evidence>
<feature type="region of interest" description="Disordered" evidence="6">
    <location>
        <begin position="721"/>
        <end position="780"/>
    </location>
</feature>
<evidence type="ECO:0000256" key="5">
    <source>
        <dbReference type="ARBA" id="ARBA00022801"/>
    </source>
</evidence>
<comment type="similarity">
    <text evidence="1">Belongs to the peptidase C48 family.</text>
</comment>
<dbReference type="SUPFAM" id="SSF54001">
    <property type="entry name" value="Cysteine proteinases"/>
    <property type="match status" value="1"/>
</dbReference>
<dbReference type="GO" id="GO:0005634">
    <property type="term" value="C:nucleus"/>
    <property type="evidence" value="ECO:0007669"/>
    <property type="project" value="TreeGrafter"/>
</dbReference>
<dbReference type="InterPro" id="IPR003653">
    <property type="entry name" value="Peptidase_C48_C"/>
</dbReference>
<dbReference type="GO" id="GO:0005737">
    <property type="term" value="C:cytoplasm"/>
    <property type="evidence" value="ECO:0007669"/>
    <property type="project" value="TreeGrafter"/>
</dbReference>
<feature type="compositionally biased region" description="Basic and acidic residues" evidence="6">
    <location>
        <begin position="260"/>
        <end position="274"/>
    </location>
</feature>
<organism evidence="8 9">
    <name type="scientific">Nezara viridula</name>
    <name type="common">Southern green stink bug</name>
    <name type="synonym">Cimex viridulus</name>
    <dbReference type="NCBI Taxonomy" id="85310"/>
    <lineage>
        <taxon>Eukaryota</taxon>
        <taxon>Metazoa</taxon>
        <taxon>Ecdysozoa</taxon>
        <taxon>Arthropoda</taxon>
        <taxon>Hexapoda</taxon>
        <taxon>Insecta</taxon>
        <taxon>Pterygota</taxon>
        <taxon>Neoptera</taxon>
        <taxon>Paraneoptera</taxon>
        <taxon>Hemiptera</taxon>
        <taxon>Heteroptera</taxon>
        <taxon>Panheteroptera</taxon>
        <taxon>Pentatomomorpha</taxon>
        <taxon>Pentatomoidea</taxon>
        <taxon>Pentatomidae</taxon>
        <taxon>Pentatominae</taxon>
        <taxon>Nezara</taxon>
    </lineage>
</organism>
<dbReference type="OrthoDB" id="442460at2759"/>
<feature type="region of interest" description="Disordered" evidence="6">
    <location>
        <begin position="253"/>
        <end position="280"/>
    </location>
</feature>
<feature type="compositionally biased region" description="Acidic residues" evidence="6">
    <location>
        <begin position="728"/>
        <end position="766"/>
    </location>
</feature>
<dbReference type="EMBL" id="OV725081">
    <property type="protein sequence ID" value="CAH1402244.1"/>
    <property type="molecule type" value="Genomic_DNA"/>
</dbReference>
<keyword evidence="4" id="KW-0833">Ubl conjugation pathway</keyword>
<dbReference type="InterPro" id="IPR038765">
    <property type="entry name" value="Papain-like_cys_pep_sf"/>
</dbReference>
<keyword evidence="2" id="KW-0597">Phosphoprotein</keyword>
<dbReference type="Pfam" id="PF02902">
    <property type="entry name" value="Peptidase_C48"/>
    <property type="match status" value="1"/>
</dbReference>
<dbReference type="GO" id="GO:0070139">
    <property type="term" value="F:SUMO-specific endopeptidase activity"/>
    <property type="evidence" value="ECO:0007669"/>
    <property type="project" value="TreeGrafter"/>
</dbReference>
<keyword evidence="9" id="KW-1185">Reference proteome</keyword>
<evidence type="ECO:0000256" key="6">
    <source>
        <dbReference type="SAM" id="MobiDB-lite"/>
    </source>
</evidence>
<dbReference type="PANTHER" id="PTHR46896">
    <property type="entry name" value="SENTRIN-SPECIFIC PROTEASE"/>
    <property type="match status" value="1"/>
</dbReference>
<dbReference type="InterPro" id="IPR051947">
    <property type="entry name" value="Sentrin-specific_protease"/>
</dbReference>